<dbReference type="AlphaFoldDB" id="A0A8J8P4A9"/>
<feature type="region of interest" description="Disordered" evidence="1">
    <location>
        <begin position="1071"/>
        <end position="1091"/>
    </location>
</feature>
<feature type="region of interest" description="Disordered" evidence="1">
    <location>
        <begin position="693"/>
        <end position="731"/>
    </location>
</feature>
<feature type="compositionally biased region" description="Polar residues" evidence="1">
    <location>
        <begin position="271"/>
        <end position="280"/>
    </location>
</feature>
<feature type="compositionally biased region" description="Low complexity" evidence="1">
    <location>
        <begin position="382"/>
        <end position="392"/>
    </location>
</feature>
<feature type="compositionally biased region" description="Basic residues" evidence="1">
    <location>
        <begin position="529"/>
        <end position="544"/>
    </location>
</feature>
<keyword evidence="3" id="KW-1185">Reference proteome</keyword>
<feature type="region of interest" description="Disordered" evidence="1">
    <location>
        <begin position="271"/>
        <end position="307"/>
    </location>
</feature>
<evidence type="ECO:0000313" key="2">
    <source>
        <dbReference type="EMBL" id="TNV86847.1"/>
    </source>
</evidence>
<feature type="region of interest" description="Disordered" evidence="1">
    <location>
        <begin position="652"/>
        <end position="672"/>
    </location>
</feature>
<protein>
    <submittedName>
        <fullName evidence="2">Uncharacterized protein</fullName>
    </submittedName>
</protein>
<sequence length="1091" mass="120832">MSEFWHAKALDVAISFLPSECPLVTHILTSYQKHHAPVQQEIPEDQEPQNHGLKVIRPLTGIDIAKFQPIVRQDPSLQIRIAALEGYSPTNYQPLVYKKELLRQAQLQKQQELKNSINHKTGETTSSIGGQGNTTIESKGQIDRFNKKQPPAKREQTINQQQQSQAKRVQDILDKANQELTPPQPLIEGVYEVEVESEDAIHEDIGDSVLTEKQPQHKSMMELMPSSQSKYQRLLQNDIEKRKVHNLNEDSGNDTEQEDEELGDQMYHYTTQEDQSKQNGENGGDAIESGKKSRKPGTSKASDQNERAIMREQLQKLIKDYGDEIASDSQSAEYGDELESQLMIGGSIDRRTKNYNIANNLSLDEGQRVIKRPQTSQGVRGSGTSKSSKGPSLQQTNKVPLKKGVANHQHISQDHSAERASPHGTAQRVSSGRLQNQSMVTSGGQHNTSGKVLKGRQIAQGITPNKQPHIINVAQNNKGGVNHVAQVIGQLLSGNNHPQQQSRQQFDRSEILRTEHSSQSEAAQTSQIHQKRSSSSRSAAKHRTVTQSNKQKILDVPQTEGATQIGINGESKRASNTLTAMSNYQTNPQLSHQQLIQRSTFNTQSAHQLTVNYMPAQPSSGQKQKKTRREFMVAVTPTPGDLKTNAIGHTQSQQILGGLSGQRDSSNESKSRRFMAQEQLDLLMRKKVDLLNPTGLLDDNSLTQKPRAKSRSKVQSSRSKEKFKLRQSEHTNGVAMGQQQMEEFKRQIFTQGQQRRKTPQGGAGSMQQVPQKKTLETQQQWLQNQMMVMSSQNQNSSQQWIQVPAGGSVTINAQSQNLIFPGTMIPISQQQQNAGLQPLPNVPGQQQIKLNTHQLIKRFLDNRQQQSIGGNSGAMQVLPMQYNQPQPEIGYGQEQIASNYKQQLSKKILQQQQKLMSGGILGGGQQIQQVVHGNGKKVKAQYMTEPHPGAIKRSSTPMIEMHDFAKPLAPPPSAQQVPATTVGVPSLKLAQVPALEGKATPEPSIVKQHHHQSQQLLKDYQTAAAHLFNSESGTAINSSQSQREDSMILLKSAKKKLQQKVGANANGIGISGGNLQTGTQNVPSNSQLAWQ</sequence>
<organism evidence="2 3">
    <name type="scientific">Halteria grandinella</name>
    <dbReference type="NCBI Taxonomy" id="5974"/>
    <lineage>
        <taxon>Eukaryota</taxon>
        <taxon>Sar</taxon>
        <taxon>Alveolata</taxon>
        <taxon>Ciliophora</taxon>
        <taxon>Intramacronucleata</taxon>
        <taxon>Spirotrichea</taxon>
        <taxon>Stichotrichia</taxon>
        <taxon>Sporadotrichida</taxon>
        <taxon>Halteriidae</taxon>
        <taxon>Halteria</taxon>
    </lineage>
</organism>
<evidence type="ECO:0000256" key="1">
    <source>
        <dbReference type="SAM" id="MobiDB-lite"/>
    </source>
</evidence>
<comment type="caution">
    <text evidence="2">The sequence shown here is derived from an EMBL/GenBank/DDBJ whole genome shotgun (WGS) entry which is preliminary data.</text>
</comment>
<feature type="region of interest" description="Disordered" evidence="1">
    <location>
        <begin position="366"/>
        <end position="450"/>
    </location>
</feature>
<feature type="compositionally biased region" description="Polar residues" evidence="1">
    <location>
        <begin position="1076"/>
        <end position="1091"/>
    </location>
</feature>
<feature type="compositionally biased region" description="Polar residues" evidence="1">
    <location>
        <begin position="157"/>
        <end position="167"/>
    </location>
</feature>
<feature type="region of interest" description="Disordered" evidence="1">
    <location>
        <begin position="749"/>
        <end position="771"/>
    </location>
</feature>
<feature type="compositionally biased region" description="Basic and acidic residues" evidence="1">
    <location>
        <begin position="718"/>
        <end position="729"/>
    </location>
</feature>
<gene>
    <name evidence="2" type="ORF">FGO68_gene1369</name>
</gene>
<feature type="region of interest" description="Disordered" evidence="1">
    <location>
        <begin position="119"/>
        <end position="169"/>
    </location>
</feature>
<dbReference type="Proteomes" id="UP000785679">
    <property type="component" value="Unassembled WGS sequence"/>
</dbReference>
<feature type="compositionally biased region" description="Polar residues" evidence="1">
    <location>
        <begin position="427"/>
        <end position="450"/>
    </location>
</feature>
<dbReference type="EMBL" id="RRYP01000796">
    <property type="protein sequence ID" value="TNV86847.1"/>
    <property type="molecule type" value="Genomic_DNA"/>
</dbReference>
<feature type="compositionally biased region" description="Basic and acidic residues" evidence="1">
    <location>
        <begin position="411"/>
        <end position="421"/>
    </location>
</feature>
<reference evidence="2" key="1">
    <citation type="submission" date="2019-06" db="EMBL/GenBank/DDBJ databases">
        <authorList>
            <person name="Zheng W."/>
        </authorList>
    </citation>
    <scope>NUCLEOTIDE SEQUENCE</scope>
    <source>
        <strain evidence="2">QDHG01</strain>
    </source>
</reference>
<name>A0A8J8P4A9_HALGN</name>
<feature type="compositionally biased region" description="Basic and acidic residues" evidence="1">
    <location>
        <begin position="140"/>
        <end position="156"/>
    </location>
</feature>
<accession>A0A8J8P4A9</accession>
<evidence type="ECO:0000313" key="3">
    <source>
        <dbReference type="Proteomes" id="UP000785679"/>
    </source>
</evidence>
<proteinExistence type="predicted"/>
<feature type="region of interest" description="Disordered" evidence="1">
    <location>
        <begin position="512"/>
        <end position="571"/>
    </location>
</feature>
<feature type="compositionally biased region" description="Polar residues" evidence="1">
    <location>
        <begin position="119"/>
        <end position="138"/>
    </location>
</feature>